<keyword evidence="3" id="KW-0238">DNA-binding</keyword>
<dbReference type="InterPro" id="IPR044800">
    <property type="entry name" value="LEC2-like"/>
</dbReference>
<dbReference type="GO" id="GO:0003700">
    <property type="term" value="F:DNA-binding transcription factor activity"/>
    <property type="evidence" value="ECO:0007669"/>
    <property type="project" value="InterPro"/>
</dbReference>
<dbReference type="GO" id="GO:0003677">
    <property type="term" value="F:DNA binding"/>
    <property type="evidence" value="ECO:0007669"/>
    <property type="project" value="UniProtKB-KW"/>
</dbReference>
<dbReference type="Pfam" id="PF02362">
    <property type="entry name" value="B3"/>
    <property type="match status" value="1"/>
</dbReference>
<reference evidence="8" key="1">
    <citation type="journal article" date="2016" name="Nat. Biotechnol.">
        <title>Sequencing wild and cultivated cassava and related species reveals extensive interspecific hybridization and genetic diversity.</title>
        <authorList>
            <person name="Bredeson J.V."/>
            <person name="Lyons J.B."/>
            <person name="Prochnik S.E."/>
            <person name="Wu G.A."/>
            <person name="Ha C.M."/>
            <person name="Edsinger-Gonzales E."/>
            <person name="Grimwood J."/>
            <person name="Schmutz J."/>
            <person name="Rabbi I.Y."/>
            <person name="Egesi C."/>
            <person name="Nauluvula P."/>
            <person name="Lebot V."/>
            <person name="Ndunguru J."/>
            <person name="Mkamilo G."/>
            <person name="Bart R.S."/>
            <person name="Setter T.L."/>
            <person name="Gleadow R.M."/>
            <person name="Kulakow P."/>
            <person name="Ferguson M.E."/>
            <person name="Rounsley S."/>
            <person name="Rokhsar D.S."/>
        </authorList>
    </citation>
    <scope>NUCLEOTIDE SEQUENCE [LARGE SCALE GENOMIC DNA]</scope>
    <source>
        <strain evidence="8">cv. AM560-2</strain>
    </source>
</reference>
<evidence type="ECO:0000256" key="2">
    <source>
        <dbReference type="ARBA" id="ARBA00023015"/>
    </source>
</evidence>
<dbReference type="Gene3D" id="2.40.330.10">
    <property type="entry name" value="DNA-binding pseudobarrel domain"/>
    <property type="match status" value="1"/>
</dbReference>
<proteinExistence type="predicted"/>
<dbReference type="GO" id="GO:0005634">
    <property type="term" value="C:nucleus"/>
    <property type="evidence" value="ECO:0007669"/>
    <property type="project" value="UniProtKB-SubCell"/>
</dbReference>
<dbReference type="EMBL" id="CM004396">
    <property type="protein sequence ID" value="OAY39818.1"/>
    <property type="molecule type" value="Genomic_DNA"/>
</dbReference>
<dbReference type="SUPFAM" id="SSF101936">
    <property type="entry name" value="DNA-binding pseudobarrel domain"/>
    <property type="match status" value="1"/>
</dbReference>
<dbReference type="SMART" id="SM01019">
    <property type="entry name" value="B3"/>
    <property type="match status" value="1"/>
</dbReference>
<keyword evidence="2" id="KW-0805">Transcription regulation</keyword>
<organism evidence="7 8">
    <name type="scientific">Manihot esculenta</name>
    <name type="common">Cassava</name>
    <name type="synonym">Jatropha manihot</name>
    <dbReference type="NCBI Taxonomy" id="3983"/>
    <lineage>
        <taxon>Eukaryota</taxon>
        <taxon>Viridiplantae</taxon>
        <taxon>Streptophyta</taxon>
        <taxon>Embryophyta</taxon>
        <taxon>Tracheophyta</taxon>
        <taxon>Spermatophyta</taxon>
        <taxon>Magnoliopsida</taxon>
        <taxon>eudicotyledons</taxon>
        <taxon>Gunneridae</taxon>
        <taxon>Pentapetalae</taxon>
        <taxon>rosids</taxon>
        <taxon>fabids</taxon>
        <taxon>Malpighiales</taxon>
        <taxon>Euphorbiaceae</taxon>
        <taxon>Crotonoideae</taxon>
        <taxon>Manihoteae</taxon>
        <taxon>Manihot</taxon>
    </lineage>
</organism>
<protein>
    <recommendedName>
        <fullName evidence="6">TF-B3 domain-containing protein</fullName>
    </recommendedName>
</protein>
<evidence type="ECO:0000313" key="8">
    <source>
        <dbReference type="Proteomes" id="UP000091857"/>
    </source>
</evidence>
<dbReference type="InterPro" id="IPR003340">
    <property type="entry name" value="B3_DNA-bd"/>
</dbReference>
<evidence type="ECO:0000256" key="1">
    <source>
        <dbReference type="ARBA" id="ARBA00004123"/>
    </source>
</evidence>
<evidence type="ECO:0000256" key="3">
    <source>
        <dbReference type="ARBA" id="ARBA00023125"/>
    </source>
</evidence>
<name>A0A2C9V771_MANES</name>
<keyword evidence="8" id="KW-1185">Reference proteome</keyword>
<sequence length="128" mass="14810">MAIFSKILTSSDILRRLSMPENTIKAFPPAQKGHEIILHVKDDSGNVWSFRCRIPAIGFSKPVVFGNWFKFVRSKDLKPSDTIVLYKEMDESSGAQYKIEVKKRDQVIRKDTVTCKNTLVINHHYHYL</sequence>
<evidence type="ECO:0000313" key="7">
    <source>
        <dbReference type="EMBL" id="OAY39818.1"/>
    </source>
</evidence>
<dbReference type="Proteomes" id="UP000091857">
    <property type="component" value="Chromosome 10"/>
</dbReference>
<evidence type="ECO:0000256" key="4">
    <source>
        <dbReference type="ARBA" id="ARBA00023163"/>
    </source>
</evidence>
<comment type="subcellular location">
    <subcellularLocation>
        <location evidence="1">Nucleus</location>
    </subcellularLocation>
</comment>
<dbReference type="PANTHER" id="PTHR31140:SF146">
    <property type="entry name" value="TF-B3 DOMAIN-CONTAINING PROTEIN"/>
    <property type="match status" value="1"/>
</dbReference>
<dbReference type="CDD" id="cd10017">
    <property type="entry name" value="B3_DNA"/>
    <property type="match status" value="1"/>
</dbReference>
<keyword evidence="5" id="KW-0539">Nucleus</keyword>
<dbReference type="Gramene" id="Manes.10G124500.1.v8.1">
    <property type="protein sequence ID" value="Manes.10G124500.1.v8.1.CDS.1"/>
    <property type="gene ID" value="Manes.10G124500.v8.1"/>
</dbReference>
<comment type="caution">
    <text evidence="7">The sequence shown here is derived from an EMBL/GenBank/DDBJ whole genome shotgun (WGS) entry which is preliminary data.</text>
</comment>
<dbReference type="PROSITE" id="PS50863">
    <property type="entry name" value="B3"/>
    <property type="match status" value="1"/>
</dbReference>
<dbReference type="SMR" id="A0A2C9V771"/>
<accession>A0A2C9V771</accession>
<gene>
    <name evidence="7" type="ORF">MANES_10G124500v8</name>
</gene>
<evidence type="ECO:0000256" key="5">
    <source>
        <dbReference type="ARBA" id="ARBA00023242"/>
    </source>
</evidence>
<evidence type="ECO:0000259" key="6">
    <source>
        <dbReference type="PROSITE" id="PS50863"/>
    </source>
</evidence>
<feature type="domain" description="TF-B3" evidence="6">
    <location>
        <begin position="2"/>
        <end position="105"/>
    </location>
</feature>
<keyword evidence="4" id="KW-0804">Transcription</keyword>
<dbReference type="AlphaFoldDB" id="A0A2C9V771"/>
<dbReference type="PANTHER" id="PTHR31140">
    <property type="entry name" value="B3 DOMAIN-CONTAINING TRANSCRIPTION FACTOR ABI3"/>
    <property type="match status" value="1"/>
</dbReference>
<dbReference type="InterPro" id="IPR015300">
    <property type="entry name" value="DNA-bd_pseudobarrel_sf"/>
</dbReference>